<dbReference type="AlphaFoldDB" id="A0A2P2J3V7"/>
<evidence type="ECO:0000313" key="2">
    <source>
        <dbReference type="EMBL" id="MBW88037.1"/>
    </source>
</evidence>
<accession>A0A2P2J3V7</accession>
<feature type="region of interest" description="Disordered" evidence="1">
    <location>
        <begin position="1"/>
        <end position="43"/>
    </location>
</feature>
<proteinExistence type="predicted"/>
<protein>
    <submittedName>
        <fullName evidence="2">Uncharacterized protein</fullName>
    </submittedName>
</protein>
<name>A0A2P2J3V7_RHIMU</name>
<organism evidence="2">
    <name type="scientific">Rhizophora mucronata</name>
    <name type="common">Asiatic mangrove</name>
    <dbReference type="NCBI Taxonomy" id="61149"/>
    <lineage>
        <taxon>Eukaryota</taxon>
        <taxon>Viridiplantae</taxon>
        <taxon>Streptophyta</taxon>
        <taxon>Embryophyta</taxon>
        <taxon>Tracheophyta</taxon>
        <taxon>Spermatophyta</taxon>
        <taxon>Magnoliopsida</taxon>
        <taxon>eudicotyledons</taxon>
        <taxon>Gunneridae</taxon>
        <taxon>Pentapetalae</taxon>
        <taxon>rosids</taxon>
        <taxon>fabids</taxon>
        <taxon>Malpighiales</taxon>
        <taxon>Rhizophoraceae</taxon>
        <taxon>Rhizophora</taxon>
    </lineage>
</organism>
<dbReference type="EMBL" id="GGEC01007554">
    <property type="protein sequence ID" value="MBW88037.1"/>
    <property type="molecule type" value="Transcribed_RNA"/>
</dbReference>
<sequence length="43" mass="4528">MAELKKKNTKPKRPSMKSLFEGESETSDSSDTGAGDQPAQGAS</sequence>
<evidence type="ECO:0000256" key="1">
    <source>
        <dbReference type="SAM" id="MobiDB-lite"/>
    </source>
</evidence>
<reference evidence="2" key="1">
    <citation type="submission" date="2018-02" db="EMBL/GenBank/DDBJ databases">
        <title>Rhizophora mucronata_Transcriptome.</title>
        <authorList>
            <person name="Meera S.P."/>
            <person name="Sreeshan A."/>
            <person name="Augustine A."/>
        </authorList>
    </citation>
    <scope>NUCLEOTIDE SEQUENCE</scope>
    <source>
        <tissue evidence="2">Leaf</tissue>
    </source>
</reference>